<name>A0A5K3G3C5_MESCO</name>
<organism evidence="1">
    <name type="scientific">Mesocestoides corti</name>
    <name type="common">Flatworm</name>
    <dbReference type="NCBI Taxonomy" id="53468"/>
    <lineage>
        <taxon>Eukaryota</taxon>
        <taxon>Metazoa</taxon>
        <taxon>Spiralia</taxon>
        <taxon>Lophotrochozoa</taxon>
        <taxon>Platyhelminthes</taxon>
        <taxon>Cestoda</taxon>
        <taxon>Eucestoda</taxon>
        <taxon>Cyclophyllidea</taxon>
        <taxon>Mesocestoididae</taxon>
        <taxon>Mesocestoides</taxon>
    </lineage>
</organism>
<reference evidence="1" key="1">
    <citation type="submission" date="2019-11" db="UniProtKB">
        <authorList>
            <consortium name="WormBaseParasite"/>
        </authorList>
    </citation>
    <scope>IDENTIFICATION</scope>
</reference>
<evidence type="ECO:0000313" key="1">
    <source>
        <dbReference type="WBParaSite" id="MCU_014818-RA"/>
    </source>
</evidence>
<protein>
    <submittedName>
        <fullName evidence="1">Uncharacterized protein</fullName>
    </submittedName>
</protein>
<dbReference type="WBParaSite" id="MCU_014818-RA">
    <property type="protein sequence ID" value="MCU_014818-RA"/>
    <property type="gene ID" value="MCU_014818"/>
</dbReference>
<accession>A0A5K3G3C5</accession>
<dbReference type="AlphaFoldDB" id="A0A5K3G3C5"/>
<sequence>MQLMAFSMRGMRVDLQMTYLTTEVAVALSDICISDLNDDTLYRQVIIVLICGIY</sequence>
<proteinExistence type="predicted"/>